<proteinExistence type="predicted"/>
<dbReference type="Gene3D" id="3.10.450.50">
    <property type="match status" value="1"/>
</dbReference>
<dbReference type="Pfam" id="PF12680">
    <property type="entry name" value="SnoaL_2"/>
    <property type="match status" value="1"/>
</dbReference>
<name>A0ABT9I8F3_9ACTN</name>
<evidence type="ECO:0000313" key="2">
    <source>
        <dbReference type="EMBL" id="MDP5181847.1"/>
    </source>
</evidence>
<accession>A0ABT9I8F3</accession>
<dbReference type="SUPFAM" id="SSF54427">
    <property type="entry name" value="NTF2-like"/>
    <property type="match status" value="1"/>
</dbReference>
<evidence type="ECO:0000259" key="1">
    <source>
        <dbReference type="Pfam" id="PF12680"/>
    </source>
</evidence>
<gene>
    <name evidence="2" type="ORF">QOZ88_04300</name>
</gene>
<organism evidence="2 3">
    <name type="scientific">Blastococcus carthaginiensis</name>
    <dbReference type="NCBI Taxonomy" id="3050034"/>
    <lineage>
        <taxon>Bacteria</taxon>
        <taxon>Bacillati</taxon>
        <taxon>Actinomycetota</taxon>
        <taxon>Actinomycetes</taxon>
        <taxon>Geodermatophilales</taxon>
        <taxon>Geodermatophilaceae</taxon>
        <taxon>Blastococcus</taxon>
    </lineage>
</organism>
<dbReference type="EMBL" id="JASNFN010000002">
    <property type="protein sequence ID" value="MDP5181847.1"/>
    <property type="molecule type" value="Genomic_DNA"/>
</dbReference>
<dbReference type="RefSeq" id="WP_305998552.1">
    <property type="nucleotide sequence ID" value="NZ_JASNFN010000002.1"/>
</dbReference>
<dbReference type="InterPro" id="IPR032710">
    <property type="entry name" value="NTF2-like_dom_sf"/>
</dbReference>
<sequence length="125" mass="14376">MDEQEMAATVARYWDELWTRRNVDVVDELFAEEYVRHSSAGTKVLGREELKREFRTAWHFLHDAVSTVDDQVVDGDRVWTRATTDGLNLDTGEPSLLTWLVVQRLAGGRIVESWNATLPGVDWRS</sequence>
<reference evidence="3" key="1">
    <citation type="submission" date="2023-05" db="EMBL/GenBank/DDBJ databases">
        <title>Draft genome of Pseudofrankia sp. BMG5.37.</title>
        <authorList>
            <person name="Gtari M."/>
            <person name="Ghodhbane F."/>
            <person name="Sbissi I."/>
        </authorList>
    </citation>
    <scope>NUCLEOTIDE SEQUENCE [LARGE SCALE GENOMIC DNA]</scope>
    <source>
        <strain evidence="3">BMG 814</strain>
    </source>
</reference>
<keyword evidence="3" id="KW-1185">Reference proteome</keyword>
<comment type="caution">
    <text evidence="2">The sequence shown here is derived from an EMBL/GenBank/DDBJ whole genome shotgun (WGS) entry which is preliminary data.</text>
</comment>
<dbReference type="Proteomes" id="UP001233673">
    <property type="component" value="Unassembled WGS sequence"/>
</dbReference>
<dbReference type="InterPro" id="IPR037401">
    <property type="entry name" value="SnoaL-like"/>
</dbReference>
<feature type="domain" description="SnoaL-like" evidence="1">
    <location>
        <begin position="10"/>
        <end position="112"/>
    </location>
</feature>
<protein>
    <submittedName>
        <fullName evidence="2">Nuclear transport factor 2 family protein</fullName>
    </submittedName>
</protein>
<evidence type="ECO:0000313" key="3">
    <source>
        <dbReference type="Proteomes" id="UP001233673"/>
    </source>
</evidence>